<evidence type="ECO:0000256" key="2">
    <source>
        <dbReference type="ARBA" id="ARBA00022723"/>
    </source>
</evidence>
<dbReference type="Proteomes" id="UP001219568">
    <property type="component" value="Unassembled WGS sequence"/>
</dbReference>
<keyword evidence="2" id="KW-0479">Metal-binding</keyword>
<dbReference type="AlphaFoldDB" id="A0AAD6I266"/>
<protein>
    <recommendedName>
        <fullName evidence="7">Xylanolytic transcriptional activator regulatory domain-containing protein</fullName>
    </recommendedName>
</protein>
<keyword evidence="6" id="KW-0539">Nucleus</keyword>
<evidence type="ECO:0000256" key="6">
    <source>
        <dbReference type="ARBA" id="ARBA00023242"/>
    </source>
</evidence>
<dbReference type="CDD" id="cd12148">
    <property type="entry name" value="fungal_TF_MHR"/>
    <property type="match status" value="1"/>
</dbReference>
<evidence type="ECO:0000313" key="9">
    <source>
        <dbReference type="Proteomes" id="UP001219568"/>
    </source>
</evidence>
<evidence type="ECO:0000256" key="5">
    <source>
        <dbReference type="ARBA" id="ARBA00022833"/>
    </source>
</evidence>
<dbReference type="GO" id="GO:0006351">
    <property type="term" value="P:DNA-templated transcription"/>
    <property type="evidence" value="ECO:0007669"/>
    <property type="project" value="InterPro"/>
</dbReference>
<gene>
    <name evidence="8" type="ORF">N7460_011820</name>
</gene>
<reference evidence="8" key="2">
    <citation type="submission" date="2023-01" db="EMBL/GenBank/DDBJ databases">
        <authorList>
            <person name="Petersen C."/>
        </authorList>
    </citation>
    <scope>NUCLEOTIDE SEQUENCE</scope>
    <source>
        <strain evidence="8">IBT 15450</strain>
    </source>
</reference>
<dbReference type="GO" id="GO:0008270">
    <property type="term" value="F:zinc ion binding"/>
    <property type="evidence" value="ECO:0007669"/>
    <property type="project" value="UniProtKB-KW"/>
</dbReference>
<organism evidence="8 9">
    <name type="scientific">Penicillium canescens</name>
    <dbReference type="NCBI Taxonomy" id="5083"/>
    <lineage>
        <taxon>Eukaryota</taxon>
        <taxon>Fungi</taxon>
        <taxon>Dikarya</taxon>
        <taxon>Ascomycota</taxon>
        <taxon>Pezizomycotina</taxon>
        <taxon>Eurotiomycetes</taxon>
        <taxon>Eurotiomycetidae</taxon>
        <taxon>Eurotiales</taxon>
        <taxon>Aspergillaceae</taxon>
        <taxon>Penicillium</taxon>
    </lineage>
</organism>
<accession>A0AAD6I266</accession>
<keyword evidence="4" id="KW-0863">Zinc-finger</keyword>
<evidence type="ECO:0000259" key="7">
    <source>
        <dbReference type="Pfam" id="PF04082"/>
    </source>
</evidence>
<dbReference type="InterPro" id="IPR007219">
    <property type="entry name" value="XnlR_reg_dom"/>
</dbReference>
<dbReference type="GO" id="GO:0005634">
    <property type="term" value="C:nucleus"/>
    <property type="evidence" value="ECO:0007669"/>
    <property type="project" value="UniProtKB-SubCell"/>
</dbReference>
<reference evidence="8" key="1">
    <citation type="journal article" date="2023" name="IMA Fungus">
        <title>Comparative genomic study of the Penicillium genus elucidates a diverse pangenome and 15 lateral gene transfer events.</title>
        <authorList>
            <person name="Petersen C."/>
            <person name="Sorensen T."/>
            <person name="Nielsen M.R."/>
            <person name="Sondergaard T.E."/>
            <person name="Sorensen J.L."/>
            <person name="Fitzpatrick D.A."/>
            <person name="Frisvad J.C."/>
            <person name="Nielsen K.L."/>
        </authorList>
    </citation>
    <scope>NUCLEOTIDE SEQUENCE</scope>
    <source>
        <strain evidence="8">IBT 15450</strain>
    </source>
</reference>
<proteinExistence type="predicted"/>
<name>A0AAD6I266_PENCN</name>
<feature type="domain" description="Xylanolytic transcriptional activator regulatory" evidence="7">
    <location>
        <begin position="200"/>
        <end position="483"/>
    </location>
</feature>
<evidence type="ECO:0000256" key="3">
    <source>
        <dbReference type="ARBA" id="ARBA00022737"/>
    </source>
</evidence>
<sequence length="584" mass="66301">MMMPWGLATEDLPIFGTSPVDTLFDPCPAQKPSPSWQHLLDLSPGSHVVSEASASNIGNRDSLRFLDKFTSNTGLVMSFDCGTHEQRERVAASIEREFLSQVPQATQATISSFDLLPDFGSVIPSFSILEDTSNDSLKDEFPLDWLNDPLSLKTHEILLLIEEVVMVKPRNSSVTLDWSPALKDACLHFFSPPNLRRFLGFYWAIWHPNVNFVHRPTFDPLAAKPTVLAAMALIGACVSPDMLDNEDARTWLNCVEEMVFIDDDFNSELSYSPSGGMANQKRKIQALQAAYIVCLYQNWEGTDASKSRIRRYRFATLVSTARDIGIATARHQIYSEQGRPEFEWREFAAKEELIRVFTWIFLLDTAFVIFNNLPPRMVIKEMRMHMAMPETCFQATTADQCHQQIQFSLPTQSLYWKVSFRGAFESLCKDNLSFELRHTVSSLGPLVLFALASAIHSQIFQFRSAVGSFQLLTPISNALSNWRDIWLSFSSISCLGILPFITIEDSHIEPENLWRRMGFCRYAPEYWLLANLMADRLAVLGTSQPESELELLDEGPLDPILNHYDQTSMRQVNDLITGFQTFQI</sequence>
<evidence type="ECO:0000313" key="8">
    <source>
        <dbReference type="EMBL" id="KAJ6027003.1"/>
    </source>
</evidence>
<dbReference type="EMBL" id="JAQJZL010000015">
    <property type="protein sequence ID" value="KAJ6027003.1"/>
    <property type="molecule type" value="Genomic_DNA"/>
</dbReference>
<comment type="subcellular location">
    <subcellularLocation>
        <location evidence="1">Nucleus</location>
    </subcellularLocation>
</comment>
<evidence type="ECO:0000256" key="4">
    <source>
        <dbReference type="ARBA" id="ARBA00022771"/>
    </source>
</evidence>
<comment type="caution">
    <text evidence="8">The sequence shown here is derived from an EMBL/GenBank/DDBJ whole genome shotgun (WGS) entry which is preliminary data.</text>
</comment>
<dbReference type="GO" id="GO:0000978">
    <property type="term" value="F:RNA polymerase II cis-regulatory region sequence-specific DNA binding"/>
    <property type="evidence" value="ECO:0007669"/>
    <property type="project" value="InterPro"/>
</dbReference>
<evidence type="ECO:0000256" key="1">
    <source>
        <dbReference type="ARBA" id="ARBA00004123"/>
    </source>
</evidence>
<keyword evidence="5" id="KW-0862">Zinc</keyword>
<dbReference type="Pfam" id="PF04082">
    <property type="entry name" value="Fungal_trans"/>
    <property type="match status" value="1"/>
</dbReference>
<keyword evidence="9" id="KW-1185">Reference proteome</keyword>
<keyword evidence="3" id="KW-0677">Repeat</keyword>
<dbReference type="GO" id="GO:0000785">
    <property type="term" value="C:chromatin"/>
    <property type="evidence" value="ECO:0007669"/>
    <property type="project" value="TreeGrafter"/>
</dbReference>
<dbReference type="InterPro" id="IPR051059">
    <property type="entry name" value="VerF-like"/>
</dbReference>
<dbReference type="GO" id="GO:0000981">
    <property type="term" value="F:DNA-binding transcription factor activity, RNA polymerase II-specific"/>
    <property type="evidence" value="ECO:0007669"/>
    <property type="project" value="InterPro"/>
</dbReference>
<dbReference type="PANTHER" id="PTHR40626">
    <property type="entry name" value="MIP31509P"/>
    <property type="match status" value="1"/>
</dbReference>
<dbReference type="PANTHER" id="PTHR40626:SF3">
    <property type="entry name" value="TRANSCRIPTION FACTOR WITH C2H2 AND ZN(2)-CYS(6) DNA BINDING DOMAIN (EUROFUNG)-RELATED"/>
    <property type="match status" value="1"/>
</dbReference>